<dbReference type="EC" id="2.3.1.311" evidence="14"/>
<keyword evidence="12" id="KW-0411">Iron-sulfur</keyword>
<evidence type="ECO:0000256" key="6">
    <source>
        <dbReference type="ARBA" id="ARBA00022679"/>
    </source>
</evidence>
<dbReference type="Proteomes" id="UP000230447">
    <property type="component" value="Unassembled WGS sequence"/>
</dbReference>
<name>A0A2G9ZFU4_9BACT</name>
<evidence type="ECO:0000256" key="3">
    <source>
        <dbReference type="ARBA" id="ARBA00005494"/>
    </source>
</evidence>
<sequence>MKFEIKNNLEKIILELLKGGFQNSFVLNSFKRKMAKKYGITCPKNIALLKAYHKLLQEKRIKQNKGLEQALKTRPVRSLSGIVNVSILTKPWPCKGKCLFCPSQKDLPKSYLKEEPACQRAILTKFSPKKQVITRLLSLELTGHPIDKIELRIIGGTWHYYPLAYRKWFIKECFRACNNFTKAKNSKSKVLNSKQIPNNKIQMLKREQKKNETAKARIIGITIETRPDCIDEKAIQKMRELGITRVELGVQNVFNDILQTNQRGHSVADIAKATLLLKEAGFKVSYQLMPNLPGSSLKKDLESFKSVFQDQRFRPDLIKIYPLALLKNTGVYQLYQKGKFKPYTEKQLLKLLIALKKETPLWVRIERVIRDIPKKYIVEGGAQISNLRELVQEGLKREGTKCKCIRCREVGTNYNPKDKLYLFKEEYLASEGKEFFLSFETKNREKLYALLRLRLPLKNEGAIIREIHTYGQMAEVSSGLPTGAFAQHKGLGKKLMQEAEKIALDADFKKIAVIAGVGVRGYYRKLGYHLKDTYMLKYLSD</sequence>
<keyword evidence="4" id="KW-0004">4Fe-4S</keyword>
<gene>
    <name evidence="17" type="ORF">COX24_03525</name>
</gene>
<dbReference type="InterPro" id="IPR032432">
    <property type="entry name" value="Radical_SAM_C"/>
</dbReference>
<keyword evidence="6" id="KW-0808">Transferase</keyword>
<evidence type="ECO:0000259" key="16">
    <source>
        <dbReference type="PROSITE" id="PS51186"/>
    </source>
</evidence>
<keyword evidence="7" id="KW-0949">S-adenosyl-L-methionine</keyword>
<dbReference type="Gene3D" id="3.40.630.30">
    <property type="match status" value="1"/>
</dbReference>
<dbReference type="InterPro" id="IPR000182">
    <property type="entry name" value="GNAT_dom"/>
</dbReference>
<dbReference type="InterPro" id="IPR039661">
    <property type="entry name" value="ELP3"/>
</dbReference>
<dbReference type="EMBL" id="PCSB01000073">
    <property type="protein sequence ID" value="PIP31450.1"/>
    <property type="molecule type" value="Genomic_DNA"/>
</dbReference>
<comment type="pathway">
    <text evidence="2">tRNA modification.</text>
</comment>
<evidence type="ECO:0000256" key="4">
    <source>
        <dbReference type="ARBA" id="ARBA00022485"/>
    </source>
</evidence>
<dbReference type="GO" id="GO:0051539">
    <property type="term" value="F:4 iron, 4 sulfur cluster binding"/>
    <property type="evidence" value="ECO:0007669"/>
    <property type="project" value="UniProtKB-KW"/>
</dbReference>
<dbReference type="InterPro" id="IPR058240">
    <property type="entry name" value="rSAM_sf"/>
</dbReference>
<dbReference type="Pfam" id="PF00583">
    <property type="entry name" value="Acetyltransf_1"/>
    <property type="match status" value="1"/>
</dbReference>
<dbReference type="PANTHER" id="PTHR11135:SF2">
    <property type="entry name" value="ELONGATOR COMPLEX PROTEIN 3"/>
    <property type="match status" value="1"/>
</dbReference>
<evidence type="ECO:0000256" key="2">
    <source>
        <dbReference type="ARBA" id="ARBA00005217"/>
    </source>
</evidence>
<accession>A0A2G9ZFU4</accession>
<dbReference type="InterPro" id="IPR023404">
    <property type="entry name" value="rSAM_horseshoe"/>
</dbReference>
<keyword evidence="9" id="KW-0479">Metal-binding</keyword>
<proteinExistence type="inferred from homology"/>
<evidence type="ECO:0000256" key="14">
    <source>
        <dbReference type="ARBA" id="ARBA00044771"/>
    </source>
</evidence>
<dbReference type="InterPro" id="IPR034687">
    <property type="entry name" value="ELP3-like"/>
</dbReference>
<dbReference type="SFLD" id="SFLDF00344">
    <property type="entry name" value="ELP3-like"/>
    <property type="match status" value="1"/>
</dbReference>
<evidence type="ECO:0000256" key="5">
    <source>
        <dbReference type="ARBA" id="ARBA00022555"/>
    </source>
</evidence>
<reference evidence="17 18" key="1">
    <citation type="submission" date="2017-09" db="EMBL/GenBank/DDBJ databases">
        <title>Depth-based differentiation of microbial function through sediment-hosted aquifers and enrichment of novel symbionts in the deep terrestrial subsurface.</title>
        <authorList>
            <person name="Probst A.J."/>
            <person name="Ladd B."/>
            <person name="Jarett J.K."/>
            <person name="Geller-Mcgrath D.E."/>
            <person name="Sieber C.M."/>
            <person name="Emerson J.B."/>
            <person name="Anantharaman K."/>
            <person name="Thomas B.C."/>
            <person name="Malmstrom R."/>
            <person name="Stieglmeier M."/>
            <person name="Klingl A."/>
            <person name="Woyke T."/>
            <person name="Ryan C.M."/>
            <person name="Banfield J.F."/>
        </authorList>
    </citation>
    <scope>NUCLEOTIDE SEQUENCE [LARGE SCALE GENOMIC DNA]</scope>
    <source>
        <strain evidence="17">CG23_combo_of_CG06-09_8_20_14_all_37_87_8</strain>
    </source>
</reference>
<comment type="catalytic activity">
    <reaction evidence="15">
        <text>uridine(34) in tRNA + acetyl-CoA + S-adenosyl-L-methionine + H2O = 5-(carboxymethyl)uridine(34) in tRNA + 5'-deoxyadenosine + L-methionine + CoA + 2 H(+)</text>
        <dbReference type="Rhea" id="RHEA:61020"/>
        <dbReference type="Rhea" id="RHEA-COMP:10407"/>
        <dbReference type="Rhea" id="RHEA-COMP:11727"/>
        <dbReference type="ChEBI" id="CHEBI:15377"/>
        <dbReference type="ChEBI" id="CHEBI:15378"/>
        <dbReference type="ChEBI" id="CHEBI:17319"/>
        <dbReference type="ChEBI" id="CHEBI:57287"/>
        <dbReference type="ChEBI" id="CHEBI:57288"/>
        <dbReference type="ChEBI" id="CHEBI:57844"/>
        <dbReference type="ChEBI" id="CHEBI:59789"/>
        <dbReference type="ChEBI" id="CHEBI:65315"/>
        <dbReference type="ChEBI" id="CHEBI:74882"/>
        <dbReference type="EC" id="2.3.1.311"/>
    </reaction>
    <physiologicalReaction direction="left-to-right" evidence="15">
        <dbReference type="Rhea" id="RHEA:61021"/>
    </physiologicalReaction>
</comment>
<dbReference type="GO" id="GO:0000049">
    <property type="term" value="F:tRNA binding"/>
    <property type="evidence" value="ECO:0007669"/>
    <property type="project" value="UniProtKB-KW"/>
</dbReference>
<dbReference type="PROSITE" id="PS51186">
    <property type="entry name" value="GNAT"/>
    <property type="match status" value="1"/>
</dbReference>
<dbReference type="SUPFAM" id="SSF55729">
    <property type="entry name" value="Acyl-CoA N-acyltransferases (Nat)"/>
    <property type="match status" value="1"/>
</dbReference>
<evidence type="ECO:0000313" key="17">
    <source>
        <dbReference type="EMBL" id="PIP31450.1"/>
    </source>
</evidence>
<keyword evidence="8" id="KW-0819">tRNA processing</keyword>
<protein>
    <recommendedName>
        <fullName evidence="14">tRNA carboxymethyluridine synthase</fullName>
        <ecNumber evidence="14">2.3.1.311</ecNumber>
    </recommendedName>
</protein>
<evidence type="ECO:0000256" key="1">
    <source>
        <dbReference type="ARBA" id="ARBA00001966"/>
    </source>
</evidence>
<evidence type="ECO:0000256" key="10">
    <source>
        <dbReference type="ARBA" id="ARBA00022884"/>
    </source>
</evidence>
<dbReference type="InterPro" id="IPR006638">
    <property type="entry name" value="Elp3/MiaA/NifB-like_rSAM"/>
</dbReference>
<dbReference type="Pfam" id="PF04055">
    <property type="entry name" value="Radical_SAM"/>
    <property type="match status" value="1"/>
</dbReference>
<organism evidence="17 18">
    <name type="scientific">bacterium (Candidatus Gribaldobacteria) CG23_combo_of_CG06-09_8_20_14_all_37_87_8</name>
    <dbReference type="NCBI Taxonomy" id="2014278"/>
    <lineage>
        <taxon>Bacteria</taxon>
        <taxon>Candidatus Gribaldobacteria</taxon>
    </lineage>
</organism>
<dbReference type="InterPro" id="IPR016181">
    <property type="entry name" value="Acyl_CoA_acyltransferase"/>
</dbReference>
<evidence type="ECO:0000256" key="7">
    <source>
        <dbReference type="ARBA" id="ARBA00022691"/>
    </source>
</evidence>
<comment type="cofactor">
    <cofactor evidence="1">
        <name>[4Fe-4S] cluster</name>
        <dbReference type="ChEBI" id="CHEBI:49883"/>
    </cofactor>
</comment>
<evidence type="ECO:0000256" key="9">
    <source>
        <dbReference type="ARBA" id="ARBA00022723"/>
    </source>
</evidence>
<evidence type="ECO:0000256" key="11">
    <source>
        <dbReference type="ARBA" id="ARBA00023004"/>
    </source>
</evidence>
<dbReference type="NCBIfam" id="TIGR01211">
    <property type="entry name" value="ELP3"/>
    <property type="match status" value="1"/>
</dbReference>
<dbReference type="GO" id="GO:0106261">
    <property type="term" value="F:tRNA uridine(34) acetyltransferase activity"/>
    <property type="evidence" value="ECO:0007669"/>
    <property type="project" value="UniProtKB-EC"/>
</dbReference>
<dbReference type="PANTHER" id="PTHR11135">
    <property type="entry name" value="HISTONE ACETYLTRANSFERASE-RELATED"/>
    <property type="match status" value="1"/>
</dbReference>
<dbReference type="Pfam" id="PF16199">
    <property type="entry name" value="Radical_SAM_C"/>
    <property type="match status" value="1"/>
</dbReference>
<evidence type="ECO:0000256" key="8">
    <source>
        <dbReference type="ARBA" id="ARBA00022694"/>
    </source>
</evidence>
<evidence type="ECO:0000313" key="18">
    <source>
        <dbReference type="Proteomes" id="UP000230447"/>
    </source>
</evidence>
<keyword evidence="5" id="KW-0820">tRNA-binding</keyword>
<dbReference type="SUPFAM" id="SSF102114">
    <property type="entry name" value="Radical SAM enzymes"/>
    <property type="match status" value="1"/>
</dbReference>
<feature type="domain" description="N-acetyltransferase" evidence="16">
    <location>
        <begin position="487"/>
        <end position="541"/>
    </location>
</feature>
<dbReference type="SFLD" id="SFLDG01086">
    <property type="entry name" value="elongater_protein-like"/>
    <property type="match status" value="1"/>
</dbReference>
<dbReference type="GO" id="GO:0033588">
    <property type="term" value="C:elongator holoenzyme complex"/>
    <property type="evidence" value="ECO:0007669"/>
    <property type="project" value="TreeGrafter"/>
</dbReference>
<dbReference type="SMART" id="SM00729">
    <property type="entry name" value="Elp3"/>
    <property type="match status" value="1"/>
</dbReference>
<keyword evidence="11" id="KW-0408">Iron</keyword>
<keyword evidence="13" id="KW-0012">Acyltransferase</keyword>
<evidence type="ECO:0000256" key="15">
    <source>
        <dbReference type="ARBA" id="ARBA00047372"/>
    </source>
</evidence>
<dbReference type="AlphaFoldDB" id="A0A2G9ZFU4"/>
<dbReference type="GO" id="GO:0046872">
    <property type="term" value="F:metal ion binding"/>
    <property type="evidence" value="ECO:0007669"/>
    <property type="project" value="UniProtKB-KW"/>
</dbReference>
<dbReference type="Gene3D" id="3.80.30.20">
    <property type="entry name" value="tm_1862 like domain"/>
    <property type="match status" value="1"/>
</dbReference>
<dbReference type="GO" id="GO:0002926">
    <property type="term" value="P:tRNA wobble base 5-methoxycarbonylmethyl-2-thiouridinylation"/>
    <property type="evidence" value="ECO:0007669"/>
    <property type="project" value="TreeGrafter"/>
</dbReference>
<dbReference type="GO" id="GO:0005737">
    <property type="term" value="C:cytoplasm"/>
    <property type="evidence" value="ECO:0007669"/>
    <property type="project" value="TreeGrafter"/>
</dbReference>
<evidence type="ECO:0000256" key="13">
    <source>
        <dbReference type="ARBA" id="ARBA00023315"/>
    </source>
</evidence>
<keyword evidence="10" id="KW-0694">RNA-binding</keyword>
<dbReference type="CDD" id="cd04301">
    <property type="entry name" value="NAT_SF"/>
    <property type="match status" value="1"/>
</dbReference>
<evidence type="ECO:0000256" key="12">
    <source>
        <dbReference type="ARBA" id="ARBA00023014"/>
    </source>
</evidence>
<comment type="similarity">
    <text evidence="3">Belongs to the ELP3 family.</text>
</comment>
<comment type="caution">
    <text evidence="17">The sequence shown here is derived from an EMBL/GenBank/DDBJ whole genome shotgun (WGS) entry which is preliminary data.</text>
</comment>
<dbReference type="SFLD" id="SFLDS00029">
    <property type="entry name" value="Radical_SAM"/>
    <property type="match status" value="1"/>
</dbReference>
<dbReference type="InterPro" id="IPR007197">
    <property type="entry name" value="rSAM"/>
</dbReference>